<proteinExistence type="predicted"/>
<organism evidence="1 2">
    <name type="scientific">Penicillium thymicola</name>
    <dbReference type="NCBI Taxonomy" id="293382"/>
    <lineage>
        <taxon>Eukaryota</taxon>
        <taxon>Fungi</taxon>
        <taxon>Dikarya</taxon>
        <taxon>Ascomycota</taxon>
        <taxon>Pezizomycotina</taxon>
        <taxon>Eurotiomycetes</taxon>
        <taxon>Eurotiomycetidae</taxon>
        <taxon>Eurotiales</taxon>
        <taxon>Aspergillaceae</taxon>
        <taxon>Penicillium</taxon>
    </lineage>
</organism>
<evidence type="ECO:0000313" key="2">
    <source>
        <dbReference type="Proteomes" id="UP001227192"/>
    </source>
</evidence>
<sequence>MEATKLPRFYTLANSLHELYATCEWKLGLFRRGTGPFVNDVMTSLPLPQNQNNINIPSTSPDVQLFFYTTHLLSYQ</sequence>
<gene>
    <name evidence="1" type="ORF">VN97_g1688</name>
</gene>
<dbReference type="EMBL" id="LACB01000029">
    <property type="protein sequence ID" value="KAJ9491575.1"/>
    <property type="molecule type" value="Genomic_DNA"/>
</dbReference>
<comment type="caution">
    <text evidence="1">The sequence shown here is derived from an EMBL/GenBank/DDBJ whole genome shotgun (WGS) entry which is preliminary data.</text>
</comment>
<accession>A0AAI9TQI0</accession>
<protein>
    <submittedName>
        <fullName evidence="1">Uncharacterized protein</fullName>
    </submittedName>
</protein>
<evidence type="ECO:0000313" key="1">
    <source>
        <dbReference type="EMBL" id="KAJ9491575.1"/>
    </source>
</evidence>
<name>A0AAI9TQI0_PENTH</name>
<dbReference type="AlphaFoldDB" id="A0AAI9TQI0"/>
<reference evidence="1" key="2">
    <citation type="journal article" date="2016" name="Fungal Biol.">
        <title>Ochratoxin A production by Penicillium thymicola.</title>
        <authorList>
            <person name="Nguyen H.D.T."/>
            <person name="McMullin D.R."/>
            <person name="Ponomareva E."/>
            <person name="Riley R."/>
            <person name="Pomraning K.R."/>
            <person name="Baker S.E."/>
            <person name="Seifert K.A."/>
        </authorList>
    </citation>
    <scope>NUCLEOTIDE SEQUENCE</scope>
    <source>
        <strain evidence="1">DAOM 180753</strain>
    </source>
</reference>
<reference evidence="1" key="1">
    <citation type="submission" date="2015-06" db="EMBL/GenBank/DDBJ databases">
        <authorList>
            <person name="Nguyen H."/>
        </authorList>
    </citation>
    <scope>NUCLEOTIDE SEQUENCE</scope>
    <source>
        <strain evidence="1">DAOM 180753</strain>
    </source>
</reference>
<dbReference type="Proteomes" id="UP001227192">
    <property type="component" value="Unassembled WGS sequence"/>
</dbReference>
<keyword evidence="2" id="KW-1185">Reference proteome</keyword>